<name>A0AAV3R1K0_LITER</name>
<accession>A0AAV3R1K0</accession>
<reference evidence="2 3" key="1">
    <citation type="submission" date="2024-01" db="EMBL/GenBank/DDBJ databases">
        <title>The complete chloroplast genome sequence of Lithospermum erythrorhizon: insights into the phylogenetic relationship among Boraginaceae species and the maternal lineages of purple gromwells.</title>
        <authorList>
            <person name="Okada T."/>
            <person name="Watanabe K."/>
        </authorList>
    </citation>
    <scope>NUCLEOTIDE SEQUENCE [LARGE SCALE GENOMIC DNA]</scope>
</reference>
<gene>
    <name evidence="2" type="ORF">LIER_24228</name>
</gene>
<dbReference type="Proteomes" id="UP001454036">
    <property type="component" value="Unassembled WGS sequence"/>
</dbReference>
<organism evidence="2 3">
    <name type="scientific">Lithospermum erythrorhizon</name>
    <name type="common">Purple gromwell</name>
    <name type="synonym">Lithospermum officinale var. erythrorhizon</name>
    <dbReference type="NCBI Taxonomy" id="34254"/>
    <lineage>
        <taxon>Eukaryota</taxon>
        <taxon>Viridiplantae</taxon>
        <taxon>Streptophyta</taxon>
        <taxon>Embryophyta</taxon>
        <taxon>Tracheophyta</taxon>
        <taxon>Spermatophyta</taxon>
        <taxon>Magnoliopsida</taxon>
        <taxon>eudicotyledons</taxon>
        <taxon>Gunneridae</taxon>
        <taxon>Pentapetalae</taxon>
        <taxon>asterids</taxon>
        <taxon>lamiids</taxon>
        <taxon>Boraginales</taxon>
        <taxon>Boraginaceae</taxon>
        <taxon>Boraginoideae</taxon>
        <taxon>Lithospermeae</taxon>
        <taxon>Lithospermum</taxon>
    </lineage>
</organism>
<dbReference type="PANTHER" id="PTHR33978">
    <property type="entry name" value="SERINE/THREONINE-KINASE"/>
    <property type="match status" value="1"/>
</dbReference>
<feature type="region of interest" description="Disordered" evidence="1">
    <location>
        <begin position="32"/>
        <end position="55"/>
    </location>
</feature>
<sequence length="149" mass="17230">MKRPVWDCESSLYDSFELKSFERQLDSAITSTRSLSMPHLTNSTNQPQSHHHRNQTLLSTKKSWKISRSFYKMIKSFFKTNNKHNSNNNNIPVYQSFGIYDERRRNCEVLTTIPESPEFDVVLSPEMRSVVTRTSSARFSATSIGISCV</sequence>
<evidence type="ECO:0000313" key="2">
    <source>
        <dbReference type="EMBL" id="GAA0169838.1"/>
    </source>
</evidence>
<dbReference type="PANTHER" id="PTHR33978:SF4">
    <property type="entry name" value="SERINE_THREONINE-KINASE"/>
    <property type="match status" value="1"/>
</dbReference>
<comment type="caution">
    <text evidence="2">The sequence shown here is derived from an EMBL/GenBank/DDBJ whole genome shotgun (WGS) entry which is preliminary data.</text>
</comment>
<dbReference type="EMBL" id="BAABME010006992">
    <property type="protein sequence ID" value="GAA0169838.1"/>
    <property type="molecule type" value="Genomic_DNA"/>
</dbReference>
<dbReference type="AlphaFoldDB" id="A0AAV3R1K0"/>
<feature type="compositionally biased region" description="Polar residues" evidence="1">
    <location>
        <begin position="32"/>
        <end position="48"/>
    </location>
</feature>
<proteinExistence type="predicted"/>
<evidence type="ECO:0000256" key="1">
    <source>
        <dbReference type="SAM" id="MobiDB-lite"/>
    </source>
</evidence>
<keyword evidence="3" id="KW-1185">Reference proteome</keyword>
<protein>
    <submittedName>
        <fullName evidence="2">Uncharacterized protein</fullName>
    </submittedName>
</protein>
<evidence type="ECO:0000313" key="3">
    <source>
        <dbReference type="Proteomes" id="UP001454036"/>
    </source>
</evidence>